<reference evidence="3" key="1">
    <citation type="submission" date="2022-06" db="EMBL/GenBank/DDBJ databases">
        <title>Rothia sp. isolated from sandalwood seedling.</title>
        <authorList>
            <person name="Tuikhar N."/>
            <person name="Kirdat K."/>
            <person name="Thorat V."/>
            <person name="Swetha P."/>
            <person name="Padma S."/>
            <person name="Sundararaj R."/>
            <person name="Yadav A."/>
        </authorList>
    </citation>
    <scope>NUCLEOTIDE SEQUENCE</scope>
    <source>
        <strain evidence="3">AR01</strain>
    </source>
</reference>
<proteinExistence type="predicted"/>
<dbReference type="RefSeq" id="WP_254166405.1">
    <property type="nucleotide sequence ID" value="NZ_JANAFB010000016.1"/>
</dbReference>
<keyword evidence="2" id="KW-1133">Transmembrane helix</keyword>
<gene>
    <name evidence="3" type="ORF">NBM05_08045</name>
</gene>
<dbReference type="EMBL" id="JANAFB010000016">
    <property type="protein sequence ID" value="MCP3425957.1"/>
    <property type="molecule type" value="Genomic_DNA"/>
</dbReference>
<organism evidence="3 4">
    <name type="scientific">Rothia santali</name>
    <dbReference type="NCBI Taxonomy" id="2949643"/>
    <lineage>
        <taxon>Bacteria</taxon>
        <taxon>Bacillati</taxon>
        <taxon>Actinomycetota</taxon>
        <taxon>Actinomycetes</taxon>
        <taxon>Micrococcales</taxon>
        <taxon>Micrococcaceae</taxon>
        <taxon>Rothia</taxon>
    </lineage>
</organism>
<evidence type="ECO:0000256" key="2">
    <source>
        <dbReference type="SAM" id="Phobius"/>
    </source>
</evidence>
<evidence type="ECO:0000313" key="4">
    <source>
        <dbReference type="Proteomes" id="UP001139502"/>
    </source>
</evidence>
<comment type="caution">
    <text evidence="3">The sequence shown here is derived from an EMBL/GenBank/DDBJ whole genome shotgun (WGS) entry which is preliminary data.</text>
</comment>
<protein>
    <submittedName>
        <fullName evidence="3">AtpZ/AtpI family protein</fullName>
    </submittedName>
</protein>
<feature type="transmembrane region" description="Helical" evidence="2">
    <location>
        <begin position="75"/>
        <end position="94"/>
    </location>
</feature>
<name>A0A9X2HFS1_9MICC</name>
<accession>A0A9X2HFS1</accession>
<feature type="compositionally biased region" description="Basic residues" evidence="1">
    <location>
        <begin position="13"/>
        <end position="22"/>
    </location>
</feature>
<feature type="region of interest" description="Disordered" evidence="1">
    <location>
        <begin position="1"/>
        <end position="36"/>
    </location>
</feature>
<sequence length="101" mass="11025">MAATQHPSPEGKRPRRPRRPRKASQPSSGDLRSAGDLVNQGGLAGAVMTLVYIAIGLGFWSLVGYGVDRLLGTRWIVWLGAGIGAFAGFYLVYLHMRQRDE</sequence>
<keyword evidence="2" id="KW-0812">Transmembrane</keyword>
<evidence type="ECO:0000256" key="1">
    <source>
        <dbReference type="SAM" id="MobiDB-lite"/>
    </source>
</evidence>
<keyword evidence="4" id="KW-1185">Reference proteome</keyword>
<dbReference type="AlphaFoldDB" id="A0A9X2HFS1"/>
<feature type="transmembrane region" description="Helical" evidence="2">
    <location>
        <begin position="42"/>
        <end position="63"/>
    </location>
</feature>
<keyword evidence="2" id="KW-0472">Membrane</keyword>
<evidence type="ECO:0000313" key="3">
    <source>
        <dbReference type="EMBL" id="MCP3425957.1"/>
    </source>
</evidence>
<dbReference type="Proteomes" id="UP001139502">
    <property type="component" value="Unassembled WGS sequence"/>
</dbReference>